<evidence type="ECO:0000256" key="1">
    <source>
        <dbReference type="ARBA" id="ARBA00038310"/>
    </source>
</evidence>
<feature type="domain" description="Amidohydrolase-related" evidence="3">
    <location>
        <begin position="24"/>
        <end position="300"/>
    </location>
</feature>
<dbReference type="RefSeq" id="WP_093272310.1">
    <property type="nucleotide sequence ID" value="NZ_FNOK01000037.1"/>
</dbReference>
<dbReference type="Gene3D" id="3.20.20.140">
    <property type="entry name" value="Metal-dependent hydrolases"/>
    <property type="match status" value="1"/>
</dbReference>
<evidence type="ECO:0000313" key="4">
    <source>
        <dbReference type="EMBL" id="SDY87032.1"/>
    </source>
</evidence>
<comment type="similarity">
    <text evidence="1">Belongs to the metallo-dependent hydrolases superfamily.</text>
</comment>
<dbReference type="InterPro" id="IPR006680">
    <property type="entry name" value="Amidohydro-rel"/>
</dbReference>
<evidence type="ECO:0000313" key="5">
    <source>
        <dbReference type="Proteomes" id="UP000199529"/>
    </source>
</evidence>
<dbReference type="PANTHER" id="PTHR43569:SF2">
    <property type="entry name" value="AMIDOHYDROLASE-RELATED DOMAIN-CONTAINING PROTEIN"/>
    <property type="match status" value="1"/>
</dbReference>
<gene>
    <name evidence="4" type="ORF">SAMN05216215_103778</name>
</gene>
<dbReference type="AlphaFoldDB" id="A0A1H3NDR1"/>
<protein>
    <submittedName>
        <fullName evidence="4">L-fuconolactonase</fullName>
    </submittedName>
</protein>
<dbReference type="OrthoDB" id="5450317at2"/>
<reference evidence="5" key="1">
    <citation type="submission" date="2016-10" db="EMBL/GenBank/DDBJ databases">
        <authorList>
            <person name="Varghese N."/>
            <person name="Submissions S."/>
        </authorList>
    </citation>
    <scope>NUCLEOTIDE SEQUENCE [LARGE SCALE GENOMIC DNA]</scope>
    <source>
        <strain evidence="5">CGMCC 4.3530</strain>
    </source>
</reference>
<proteinExistence type="inferred from homology"/>
<name>A0A1H3NDR1_9PSEU</name>
<dbReference type="InterPro" id="IPR052350">
    <property type="entry name" value="Metallo-dep_Lactonases"/>
</dbReference>
<dbReference type="GO" id="GO:0016787">
    <property type="term" value="F:hydrolase activity"/>
    <property type="evidence" value="ECO:0007669"/>
    <property type="project" value="InterPro"/>
</dbReference>
<evidence type="ECO:0000256" key="2">
    <source>
        <dbReference type="SAM" id="MobiDB-lite"/>
    </source>
</evidence>
<dbReference type="SUPFAM" id="SSF51556">
    <property type="entry name" value="Metallo-dependent hydrolases"/>
    <property type="match status" value="1"/>
</dbReference>
<organism evidence="4 5">
    <name type="scientific">Saccharopolyspora shandongensis</name>
    <dbReference type="NCBI Taxonomy" id="418495"/>
    <lineage>
        <taxon>Bacteria</taxon>
        <taxon>Bacillati</taxon>
        <taxon>Actinomycetota</taxon>
        <taxon>Actinomycetes</taxon>
        <taxon>Pseudonocardiales</taxon>
        <taxon>Pseudonocardiaceae</taxon>
        <taxon>Saccharopolyspora</taxon>
    </lineage>
</organism>
<dbReference type="STRING" id="418495.SAMN05216215_103778"/>
<dbReference type="InterPro" id="IPR032466">
    <property type="entry name" value="Metal_Hydrolase"/>
</dbReference>
<dbReference type="EMBL" id="FNOK01000037">
    <property type="protein sequence ID" value="SDY87032.1"/>
    <property type="molecule type" value="Genomic_DNA"/>
</dbReference>
<dbReference type="PANTHER" id="PTHR43569">
    <property type="entry name" value="AMIDOHYDROLASE"/>
    <property type="match status" value="1"/>
</dbReference>
<evidence type="ECO:0000259" key="3">
    <source>
        <dbReference type="Pfam" id="PF04909"/>
    </source>
</evidence>
<accession>A0A1H3NDR1</accession>
<dbReference type="Pfam" id="PF04909">
    <property type="entry name" value="Amidohydro_2"/>
    <property type="match status" value="1"/>
</dbReference>
<sequence length="313" mass="34081">MTGRPADGRDDGGCPDTTRADSRVDAHHHVWDLSVRDQPWITGEALRPLRRDFLLAELEPQARAAGVHHTVVVQTVPDERETAELLRLAAGPGPVAAVVGWADLTDPAIADRLAALRELPGGRRLAGIRHQAQDEPDPRWLCRPDVRRGLRAVAEAGLVYELLVTPTQLPAAVQTAAALPGCRFVLDHLGKPPVASGALRPWADDLARLAALPHVECKLSGLVTEADWQHWTVEGMRPYAEHALRLFGPDRILFGSDWPVCTLAAEYAAVVGVAEQLSATLSQTERAAVFAGNARRVYGLERQVLSRQRLSDQ</sequence>
<dbReference type="Proteomes" id="UP000199529">
    <property type="component" value="Unassembled WGS sequence"/>
</dbReference>
<keyword evidence="5" id="KW-1185">Reference proteome</keyword>
<feature type="region of interest" description="Disordered" evidence="2">
    <location>
        <begin position="1"/>
        <end position="23"/>
    </location>
</feature>